<dbReference type="KEGG" id="chya:V22_14770"/>
<dbReference type="EMBL" id="CP036316">
    <property type="protein sequence ID" value="QDT64246.1"/>
    <property type="molecule type" value="Genomic_DNA"/>
</dbReference>
<feature type="domain" description="Gcp-like" evidence="1">
    <location>
        <begin position="30"/>
        <end position="133"/>
    </location>
</feature>
<dbReference type="RefSeq" id="WP_145261242.1">
    <property type="nucleotide sequence ID" value="NZ_CP036316.1"/>
</dbReference>
<dbReference type="Proteomes" id="UP000319976">
    <property type="component" value="Chromosome"/>
</dbReference>
<dbReference type="AlphaFoldDB" id="A0A517T791"/>
<dbReference type="InterPro" id="IPR000905">
    <property type="entry name" value="Gcp-like_dom"/>
</dbReference>
<dbReference type="OrthoDB" id="9784166at2"/>
<protein>
    <submittedName>
        <fullName evidence="2">tRNA threonylcarbamoyladenosine biosynthesis protein TsaB</fullName>
    </submittedName>
</protein>
<dbReference type="InterPro" id="IPR043129">
    <property type="entry name" value="ATPase_NBD"/>
</dbReference>
<dbReference type="InterPro" id="IPR022496">
    <property type="entry name" value="T6A_TsaB"/>
</dbReference>
<dbReference type="CDD" id="cd24032">
    <property type="entry name" value="ASKHA_NBD_TsaB"/>
    <property type="match status" value="1"/>
</dbReference>
<proteinExistence type="predicted"/>
<evidence type="ECO:0000259" key="1">
    <source>
        <dbReference type="Pfam" id="PF00814"/>
    </source>
</evidence>
<evidence type="ECO:0000313" key="3">
    <source>
        <dbReference type="Proteomes" id="UP000319976"/>
    </source>
</evidence>
<dbReference type="NCBIfam" id="TIGR03725">
    <property type="entry name" value="T6A_YeaZ"/>
    <property type="match status" value="1"/>
</dbReference>
<sequence length="227" mass="24297">MILLAIETSHRPGSLAVYSDGELLAESLIETAGRRQAQSIVVVAQELLAEQKMKFSDVNAVACSNGPGSFTGLRVGLTFAKSLAFANQCPLVAVPTLAVLANQLPDEAKCCAAVIDAQRGDVFLQKFEREDSVRRETGVIEIVNAGEWVADAPGDLWLIGPGTAVFEGDQRQRFSLASPEKNMPTATVVGQLGLLRIDRGESDDAVGIEPLYVRRSAAEEKANQKNS</sequence>
<accession>A0A517T791</accession>
<dbReference type="PANTHER" id="PTHR11735">
    <property type="entry name" value="TRNA N6-ADENOSINE THREONYLCARBAMOYLTRANSFERASE"/>
    <property type="match status" value="1"/>
</dbReference>
<gene>
    <name evidence="2" type="primary">tsaB</name>
    <name evidence="2" type="ORF">V22_14770</name>
</gene>
<dbReference type="Pfam" id="PF00814">
    <property type="entry name" value="TsaD"/>
    <property type="match status" value="1"/>
</dbReference>
<dbReference type="SUPFAM" id="SSF53067">
    <property type="entry name" value="Actin-like ATPase domain"/>
    <property type="match status" value="2"/>
</dbReference>
<dbReference type="GO" id="GO:0005829">
    <property type="term" value="C:cytosol"/>
    <property type="evidence" value="ECO:0007669"/>
    <property type="project" value="TreeGrafter"/>
</dbReference>
<name>A0A517T791_9PLAN</name>
<dbReference type="GO" id="GO:0002949">
    <property type="term" value="P:tRNA threonylcarbamoyladenosine modification"/>
    <property type="evidence" value="ECO:0007669"/>
    <property type="project" value="InterPro"/>
</dbReference>
<evidence type="ECO:0000313" key="2">
    <source>
        <dbReference type="EMBL" id="QDT64246.1"/>
    </source>
</evidence>
<dbReference type="PANTHER" id="PTHR11735:SF11">
    <property type="entry name" value="TRNA THREONYLCARBAMOYLADENOSINE BIOSYNTHESIS PROTEIN TSAB"/>
    <property type="match status" value="1"/>
</dbReference>
<reference evidence="2 3" key="1">
    <citation type="submission" date="2019-02" db="EMBL/GenBank/DDBJ databases">
        <title>Deep-cultivation of Planctomycetes and their phenomic and genomic characterization uncovers novel biology.</title>
        <authorList>
            <person name="Wiegand S."/>
            <person name="Jogler M."/>
            <person name="Boedeker C."/>
            <person name="Pinto D."/>
            <person name="Vollmers J."/>
            <person name="Rivas-Marin E."/>
            <person name="Kohn T."/>
            <person name="Peeters S.H."/>
            <person name="Heuer A."/>
            <person name="Rast P."/>
            <person name="Oberbeckmann S."/>
            <person name="Bunk B."/>
            <person name="Jeske O."/>
            <person name="Meyerdierks A."/>
            <person name="Storesund J.E."/>
            <person name="Kallscheuer N."/>
            <person name="Luecker S."/>
            <person name="Lage O.M."/>
            <person name="Pohl T."/>
            <person name="Merkel B.J."/>
            <person name="Hornburger P."/>
            <person name="Mueller R.-W."/>
            <person name="Bruemmer F."/>
            <person name="Labrenz M."/>
            <person name="Spormann A.M."/>
            <person name="Op den Camp H."/>
            <person name="Overmann J."/>
            <person name="Amann R."/>
            <person name="Jetten M.S.M."/>
            <person name="Mascher T."/>
            <person name="Medema M.H."/>
            <person name="Devos D.P."/>
            <person name="Kaster A.-K."/>
            <person name="Ovreas L."/>
            <person name="Rohde M."/>
            <person name="Galperin M.Y."/>
            <person name="Jogler C."/>
        </authorList>
    </citation>
    <scope>NUCLEOTIDE SEQUENCE [LARGE SCALE GENOMIC DNA]</scope>
    <source>
        <strain evidence="2 3">V22</strain>
    </source>
</reference>
<dbReference type="Gene3D" id="3.30.420.40">
    <property type="match status" value="2"/>
</dbReference>
<organism evidence="2 3">
    <name type="scientific">Calycomorphotria hydatis</name>
    <dbReference type="NCBI Taxonomy" id="2528027"/>
    <lineage>
        <taxon>Bacteria</taxon>
        <taxon>Pseudomonadati</taxon>
        <taxon>Planctomycetota</taxon>
        <taxon>Planctomycetia</taxon>
        <taxon>Planctomycetales</taxon>
        <taxon>Planctomycetaceae</taxon>
        <taxon>Calycomorphotria</taxon>
    </lineage>
</organism>
<keyword evidence="3" id="KW-1185">Reference proteome</keyword>